<dbReference type="NCBIfam" id="NF010748">
    <property type="entry name" value="PRK14150.1"/>
    <property type="match status" value="1"/>
</dbReference>
<dbReference type="NCBIfam" id="NF010737">
    <property type="entry name" value="PRK14139.1"/>
    <property type="match status" value="1"/>
</dbReference>
<protein>
    <recommendedName>
        <fullName evidence="3 4">Protein GrpE</fullName>
    </recommendedName>
    <alternativeName>
        <fullName evidence="3">HSP-70 cofactor</fullName>
    </alternativeName>
</protein>
<keyword evidence="8" id="KW-1185">Reference proteome</keyword>
<dbReference type="InterPro" id="IPR009012">
    <property type="entry name" value="GrpE_head"/>
</dbReference>
<dbReference type="PANTHER" id="PTHR21237">
    <property type="entry name" value="GRPE PROTEIN"/>
    <property type="match status" value="1"/>
</dbReference>
<comment type="subunit">
    <text evidence="3">Homodimer.</text>
</comment>
<dbReference type="SUPFAM" id="SSF58014">
    <property type="entry name" value="Coiled-coil domain of nucleotide exchange factor GrpE"/>
    <property type="match status" value="1"/>
</dbReference>
<dbReference type="InterPro" id="IPR000740">
    <property type="entry name" value="GrpE"/>
</dbReference>
<evidence type="ECO:0000256" key="2">
    <source>
        <dbReference type="ARBA" id="ARBA00023186"/>
    </source>
</evidence>
<evidence type="ECO:0000256" key="3">
    <source>
        <dbReference type="HAMAP-Rule" id="MF_01151"/>
    </source>
</evidence>
<dbReference type="PANTHER" id="PTHR21237:SF23">
    <property type="entry name" value="GRPE PROTEIN HOMOLOG, MITOCHONDRIAL"/>
    <property type="match status" value="1"/>
</dbReference>
<proteinExistence type="inferred from homology"/>
<name>A0ABS1WW77_9GAMM</name>
<gene>
    <name evidence="3 7" type="primary">grpE</name>
    <name evidence="7" type="ORF">JM946_10650</name>
</gene>
<accession>A0ABS1WW77</accession>
<evidence type="ECO:0000256" key="6">
    <source>
        <dbReference type="SAM" id="MobiDB-lite"/>
    </source>
</evidence>
<reference evidence="7 8" key="1">
    <citation type="journal article" date="2021" name="Int. J. Syst. Evol. Microbiol.">
        <title>Steroidobacter gossypii sp. nov., isolated from soil of cotton cropping field.</title>
        <authorList>
            <person name="Huang R."/>
            <person name="Yang S."/>
            <person name="Zhen C."/>
            <person name="Liu W."/>
        </authorList>
    </citation>
    <scope>NUCLEOTIDE SEQUENCE [LARGE SCALE GENOMIC DNA]</scope>
    <source>
        <strain evidence="7 8">S1-65</strain>
    </source>
</reference>
<evidence type="ECO:0000256" key="4">
    <source>
        <dbReference type="RuleBase" id="RU000639"/>
    </source>
</evidence>
<organism evidence="7 8">
    <name type="scientific">Steroidobacter gossypii</name>
    <dbReference type="NCBI Taxonomy" id="2805490"/>
    <lineage>
        <taxon>Bacteria</taxon>
        <taxon>Pseudomonadati</taxon>
        <taxon>Pseudomonadota</taxon>
        <taxon>Gammaproteobacteria</taxon>
        <taxon>Steroidobacterales</taxon>
        <taxon>Steroidobacteraceae</taxon>
        <taxon>Steroidobacter</taxon>
    </lineage>
</organism>
<feature type="region of interest" description="Disordered" evidence="6">
    <location>
        <begin position="1"/>
        <end position="20"/>
    </location>
</feature>
<dbReference type="InterPro" id="IPR013805">
    <property type="entry name" value="GrpE_CC"/>
</dbReference>
<dbReference type="CDD" id="cd00446">
    <property type="entry name" value="GrpE"/>
    <property type="match status" value="1"/>
</dbReference>
<dbReference type="Gene3D" id="3.90.20.20">
    <property type="match status" value="1"/>
</dbReference>
<dbReference type="Proteomes" id="UP000661077">
    <property type="component" value="Unassembled WGS sequence"/>
</dbReference>
<evidence type="ECO:0000313" key="8">
    <source>
        <dbReference type="Proteomes" id="UP000661077"/>
    </source>
</evidence>
<keyword evidence="2 3" id="KW-0143">Chaperone</keyword>
<dbReference type="PROSITE" id="PS01071">
    <property type="entry name" value="GRPE"/>
    <property type="match status" value="1"/>
</dbReference>
<evidence type="ECO:0000313" key="7">
    <source>
        <dbReference type="EMBL" id="MBM0105213.1"/>
    </source>
</evidence>
<dbReference type="EMBL" id="JAEVLS010000002">
    <property type="protein sequence ID" value="MBM0105213.1"/>
    <property type="molecule type" value="Genomic_DNA"/>
</dbReference>
<keyword evidence="3" id="KW-0963">Cytoplasm</keyword>
<comment type="subcellular location">
    <subcellularLocation>
        <location evidence="3">Cytoplasm</location>
    </subcellularLocation>
</comment>
<dbReference type="HAMAP" id="MF_01151">
    <property type="entry name" value="GrpE"/>
    <property type="match status" value="1"/>
</dbReference>
<evidence type="ECO:0000256" key="5">
    <source>
        <dbReference type="RuleBase" id="RU004478"/>
    </source>
</evidence>
<keyword evidence="3 4" id="KW-0346">Stress response</keyword>
<evidence type="ECO:0000256" key="1">
    <source>
        <dbReference type="ARBA" id="ARBA00009054"/>
    </source>
</evidence>
<dbReference type="PRINTS" id="PR00773">
    <property type="entry name" value="GRPEPROTEIN"/>
</dbReference>
<dbReference type="Pfam" id="PF01025">
    <property type="entry name" value="GrpE"/>
    <property type="match status" value="1"/>
</dbReference>
<sequence length="175" mass="18814">MSMPNEQDRPANGPGVEGTAEAGAVDLQAALAAAEARALESRDLYMRALAEMENIRKRAARDVEQAHKYAVDRFANDLIGVKDSLELGLLAAGDAQTLRAGTEATLKQLTNAFEKNGLTEIDPLGQQFDPQQHEAMAMQPSAEHVPDSVTQVVQKGYALNGRLLRPARVIVAKAP</sequence>
<comment type="similarity">
    <text evidence="1 3 5">Belongs to the GrpE family.</text>
</comment>
<comment type="caution">
    <text evidence="7">The sequence shown here is derived from an EMBL/GenBank/DDBJ whole genome shotgun (WGS) entry which is preliminary data.</text>
</comment>
<dbReference type="Gene3D" id="2.30.22.10">
    <property type="entry name" value="Head domain of nucleotide exchange factor GrpE"/>
    <property type="match status" value="1"/>
</dbReference>
<comment type="function">
    <text evidence="3 4">Participates actively in the response to hyperosmotic and heat shock by preventing the aggregation of stress-denatured proteins, in association with DnaK and GrpE. It is the nucleotide exchange factor for DnaK and may function as a thermosensor. Unfolded proteins bind initially to DnaJ; upon interaction with the DnaJ-bound protein, DnaK hydrolyzes its bound ATP, resulting in the formation of a stable complex. GrpE releases ADP from DnaK; ATP binding to DnaK triggers the release of the substrate protein, thus completing the reaction cycle. Several rounds of ATP-dependent interactions between DnaJ, DnaK and GrpE are required for fully efficient folding.</text>
</comment>
<dbReference type="SUPFAM" id="SSF51064">
    <property type="entry name" value="Head domain of nucleotide exchange factor GrpE"/>
    <property type="match status" value="1"/>
</dbReference>